<organism evidence="3 4">
    <name type="scientific">Fervidobacterium gondwanense DSM 13020</name>
    <dbReference type="NCBI Taxonomy" id="1121883"/>
    <lineage>
        <taxon>Bacteria</taxon>
        <taxon>Thermotogati</taxon>
        <taxon>Thermotogota</taxon>
        <taxon>Thermotogae</taxon>
        <taxon>Thermotogales</taxon>
        <taxon>Fervidobacteriaceae</taxon>
        <taxon>Fervidobacterium</taxon>
    </lineage>
</organism>
<accession>A0A1M7S4T5</accession>
<keyword evidence="1" id="KW-1133">Transmembrane helix</keyword>
<sequence length="317" mass="35469">MGVCPPLSKTKTYLKGGKRLSHYKTKVACLREPRTMKSGIGLLWMTIRIVLLGYERIAGNRISRGSPTFVAAWGFFFFSFLSLFPFFNYITKEILLLSLISGTIYSVSFSLYTYALGHEDASVIAPLYNLNAVFLVVLSAIFLGEQFSLKRLIGALLMIYGVSYLKKGDNIAISYKNIFKSKGAVAMILASSLMAVGRIIDRKITIDVSPIGYSVGIYLIISLYILLYGLVRKNKPVEYFNLVREKWLYLILGGICNAYSYVALLKAFNYFGVSVAEPLSMLSVFVTMFFAKVFLKEKIGVRVIAAVLLFFGSILIY</sequence>
<feature type="transmembrane region" description="Helical" evidence="1">
    <location>
        <begin position="121"/>
        <end position="143"/>
    </location>
</feature>
<evidence type="ECO:0000313" key="4">
    <source>
        <dbReference type="Proteomes" id="UP000184207"/>
    </source>
</evidence>
<dbReference type="Pfam" id="PF00892">
    <property type="entry name" value="EamA"/>
    <property type="match status" value="2"/>
</dbReference>
<dbReference type="STRING" id="1121883.SAMN02745226_00463"/>
<dbReference type="PANTHER" id="PTHR22911">
    <property type="entry name" value="ACYL-MALONYL CONDENSING ENZYME-RELATED"/>
    <property type="match status" value="1"/>
</dbReference>
<feature type="transmembrane region" description="Helical" evidence="1">
    <location>
        <begin position="69"/>
        <end position="87"/>
    </location>
</feature>
<keyword evidence="1" id="KW-0812">Transmembrane</keyword>
<protein>
    <submittedName>
        <fullName evidence="3">Transporter family protein</fullName>
    </submittedName>
</protein>
<keyword evidence="4" id="KW-1185">Reference proteome</keyword>
<feature type="transmembrane region" description="Helical" evidence="1">
    <location>
        <begin position="94"/>
        <end position="115"/>
    </location>
</feature>
<evidence type="ECO:0000259" key="2">
    <source>
        <dbReference type="Pfam" id="PF00892"/>
    </source>
</evidence>
<dbReference type="SUPFAM" id="SSF103481">
    <property type="entry name" value="Multidrug resistance efflux transporter EmrE"/>
    <property type="match status" value="2"/>
</dbReference>
<dbReference type="PANTHER" id="PTHR22911:SF137">
    <property type="entry name" value="SOLUTE CARRIER FAMILY 35 MEMBER G2-RELATED"/>
    <property type="match status" value="1"/>
</dbReference>
<feature type="transmembrane region" description="Helical" evidence="1">
    <location>
        <begin position="40"/>
        <end position="57"/>
    </location>
</feature>
<feature type="domain" description="EamA" evidence="2">
    <location>
        <begin position="40"/>
        <end position="163"/>
    </location>
</feature>
<dbReference type="Proteomes" id="UP000184207">
    <property type="component" value="Unassembled WGS sequence"/>
</dbReference>
<feature type="transmembrane region" description="Helical" evidence="1">
    <location>
        <begin position="212"/>
        <end position="231"/>
    </location>
</feature>
<feature type="domain" description="EamA" evidence="2">
    <location>
        <begin position="182"/>
        <end position="316"/>
    </location>
</feature>
<dbReference type="EMBL" id="FRDJ01000002">
    <property type="protein sequence ID" value="SHN53335.1"/>
    <property type="molecule type" value="Genomic_DNA"/>
</dbReference>
<evidence type="ECO:0000313" key="3">
    <source>
        <dbReference type="EMBL" id="SHN53335.1"/>
    </source>
</evidence>
<gene>
    <name evidence="3" type="ORF">SAMN02745226_00463</name>
</gene>
<dbReference type="AlphaFoldDB" id="A0A1M7S4T5"/>
<feature type="transmembrane region" description="Helical" evidence="1">
    <location>
        <begin position="270"/>
        <end position="290"/>
    </location>
</feature>
<dbReference type="InterPro" id="IPR000620">
    <property type="entry name" value="EamA_dom"/>
</dbReference>
<feature type="transmembrane region" description="Helical" evidence="1">
    <location>
        <begin position="299"/>
        <end position="316"/>
    </location>
</feature>
<reference evidence="4" key="1">
    <citation type="submission" date="2016-12" db="EMBL/GenBank/DDBJ databases">
        <authorList>
            <person name="Varghese N."/>
            <person name="Submissions S."/>
        </authorList>
    </citation>
    <scope>NUCLEOTIDE SEQUENCE [LARGE SCALE GENOMIC DNA]</scope>
    <source>
        <strain evidence="4">DSM 13020</strain>
    </source>
</reference>
<name>A0A1M7S4T5_FERGO</name>
<dbReference type="Gene3D" id="1.10.3730.20">
    <property type="match status" value="2"/>
</dbReference>
<evidence type="ECO:0000256" key="1">
    <source>
        <dbReference type="SAM" id="Phobius"/>
    </source>
</evidence>
<dbReference type="GO" id="GO:0016020">
    <property type="term" value="C:membrane"/>
    <property type="evidence" value="ECO:0007669"/>
    <property type="project" value="InterPro"/>
</dbReference>
<dbReference type="InterPro" id="IPR037185">
    <property type="entry name" value="EmrE-like"/>
</dbReference>
<proteinExistence type="predicted"/>
<feature type="transmembrane region" description="Helical" evidence="1">
    <location>
        <begin position="247"/>
        <end position="264"/>
    </location>
</feature>
<keyword evidence="1" id="KW-0472">Membrane</keyword>